<dbReference type="Proteomes" id="UP000694866">
    <property type="component" value="Unplaced"/>
</dbReference>
<proteinExistence type="inferred from homology"/>
<dbReference type="InterPro" id="IPR002123">
    <property type="entry name" value="Plipid/glycerol_acylTrfase"/>
</dbReference>
<evidence type="ECO:0000256" key="3">
    <source>
        <dbReference type="ARBA" id="ARBA00022679"/>
    </source>
</evidence>
<feature type="transmembrane region" description="Helical" evidence="6">
    <location>
        <begin position="129"/>
        <end position="148"/>
    </location>
</feature>
<dbReference type="InterPro" id="IPR004552">
    <property type="entry name" value="AGP_acyltrans"/>
</dbReference>
<evidence type="ECO:0000313" key="8">
    <source>
        <dbReference type="EMBL" id="JAG76458.1"/>
    </source>
</evidence>
<accession>A0A9R1U211</accession>
<evidence type="ECO:0000256" key="4">
    <source>
        <dbReference type="ARBA" id="ARBA00023315"/>
    </source>
</evidence>
<dbReference type="GO" id="GO:0016020">
    <property type="term" value="C:membrane"/>
    <property type="evidence" value="ECO:0007669"/>
    <property type="project" value="InterPro"/>
</dbReference>
<evidence type="ECO:0000313" key="9">
    <source>
        <dbReference type="Proteomes" id="UP000694866"/>
    </source>
</evidence>
<keyword evidence="5" id="KW-0594">Phospholipid biosynthesis</keyword>
<keyword evidence="5" id="KW-1208">Phospholipid metabolism</keyword>
<dbReference type="PANTHER" id="PTHR10434">
    <property type="entry name" value="1-ACYL-SN-GLYCEROL-3-PHOSPHATE ACYLTRANSFERASE"/>
    <property type="match status" value="1"/>
</dbReference>
<dbReference type="CTD" id="10555"/>
<comment type="pathway">
    <text evidence="1">Phospholipid metabolism; CDP-diacylglycerol biosynthesis; CDP-diacylglycerol from sn-glycerol 3-phosphate: step 2/3.</text>
</comment>
<evidence type="ECO:0000313" key="11">
    <source>
        <dbReference type="RefSeq" id="XP_011306132.1"/>
    </source>
</evidence>
<dbReference type="RefSeq" id="XP_011306132.1">
    <property type="nucleotide sequence ID" value="XM_011307830.1"/>
</dbReference>
<dbReference type="GO" id="GO:0006654">
    <property type="term" value="P:phosphatidic acid biosynthetic process"/>
    <property type="evidence" value="ECO:0007669"/>
    <property type="project" value="TreeGrafter"/>
</dbReference>
<evidence type="ECO:0000259" key="7">
    <source>
        <dbReference type="SMART" id="SM00563"/>
    </source>
</evidence>
<organism evidence="8">
    <name type="scientific">Fopius arisanus</name>
    <dbReference type="NCBI Taxonomy" id="64838"/>
    <lineage>
        <taxon>Eukaryota</taxon>
        <taxon>Metazoa</taxon>
        <taxon>Ecdysozoa</taxon>
        <taxon>Arthropoda</taxon>
        <taxon>Hexapoda</taxon>
        <taxon>Insecta</taxon>
        <taxon>Pterygota</taxon>
        <taxon>Neoptera</taxon>
        <taxon>Endopterygota</taxon>
        <taxon>Hymenoptera</taxon>
        <taxon>Apocrita</taxon>
        <taxon>Ichneumonoidea</taxon>
        <taxon>Braconidae</taxon>
        <taxon>Opiinae</taxon>
        <taxon>Fopius</taxon>
    </lineage>
</organism>
<comment type="domain">
    <text evidence="5">The HXXXXD motif is essential for acyltransferase activity and may constitute the binding site for the phosphate moiety of the glycerol-3-phosphate.</text>
</comment>
<keyword evidence="6" id="KW-1133">Transmembrane helix</keyword>
<dbReference type="SUPFAM" id="SSF69593">
    <property type="entry name" value="Glycerol-3-phosphate (1)-acyltransferase"/>
    <property type="match status" value="1"/>
</dbReference>
<name>A0A0C9RIF9_9HYME</name>
<evidence type="ECO:0000256" key="2">
    <source>
        <dbReference type="ARBA" id="ARBA00008655"/>
    </source>
</evidence>
<dbReference type="GO" id="GO:0003841">
    <property type="term" value="F:1-acylglycerol-3-phosphate O-acyltransferase activity"/>
    <property type="evidence" value="ECO:0007669"/>
    <property type="project" value="UniProtKB-UniRule"/>
</dbReference>
<keyword evidence="3 5" id="KW-0808">Transferase</keyword>
<dbReference type="GO" id="GO:0005783">
    <property type="term" value="C:endoplasmic reticulum"/>
    <property type="evidence" value="ECO:0007669"/>
    <property type="project" value="TreeGrafter"/>
</dbReference>
<protein>
    <recommendedName>
        <fullName evidence="5">1-acyl-sn-glycerol-3-phosphate acyltransferase</fullName>
        <ecNumber evidence="5">2.3.1.51</ecNumber>
    </recommendedName>
</protein>
<dbReference type="EMBL" id="GBYB01006691">
    <property type="protein sequence ID" value="JAG76458.1"/>
    <property type="molecule type" value="Transcribed_RNA"/>
</dbReference>
<evidence type="ECO:0000313" key="10">
    <source>
        <dbReference type="RefSeq" id="XP_011306131.1"/>
    </source>
</evidence>
<reference evidence="10 11" key="2">
    <citation type="submission" date="2025-04" db="UniProtKB">
        <authorList>
            <consortium name="RefSeq"/>
        </authorList>
    </citation>
    <scope>IDENTIFICATION</scope>
    <source>
        <strain evidence="10 11">USDA-PBARC FA_bdor</strain>
        <tissue evidence="10 11">Whole organism</tissue>
    </source>
</reference>
<keyword evidence="4 5" id="KW-0012">Acyltransferase</keyword>
<keyword evidence="5" id="KW-0443">Lipid metabolism</keyword>
<dbReference type="EC" id="2.3.1.51" evidence="5"/>
<dbReference type="OrthoDB" id="202234at2759"/>
<keyword evidence="9" id="KW-1185">Reference proteome</keyword>
<gene>
    <name evidence="8" type="primary">AGPAT1_2</name>
    <name evidence="10 11" type="synonym">Agpat2</name>
    <name evidence="8" type="ORF">g.45092</name>
</gene>
<accession>A0A9R1U3V7</accession>
<keyword evidence="6" id="KW-0812">Transmembrane</keyword>
<dbReference type="KEGG" id="fas:105268341"/>
<dbReference type="Pfam" id="PF01553">
    <property type="entry name" value="Acyltransferase"/>
    <property type="match status" value="1"/>
</dbReference>
<keyword evidence="6" id="KW-0472">Membrane</keyword>
<feature type="transmembrane region" description="Helical" evidence="6">
    <location>
        <begin position="39"/>
        <end position="56"/>
    </location>
</feature>
<sequence>MIKMISISCGTLGLALVFLLVVIFTLSEAARYRLKFIIFLLGCAFATTWPLPFMFLRPRDWRNALIPAWQLRKILNLLGLRFVVQGQENVVKKSGAVIVINHQSGLDLGVLAELWPVIDNCTVVAKREILWFSGLFGLAAYMWGTIFINRGRGTNAQDALNSTVEVIKGKKSKLMLFPEGTRHSDSILKPFKKGAFHVAIAAQTPIQPVVVSKYYFINDRRKKFGSGTSYIRILPPISTEGMKKENLEEIMNKTWEIMNSEFQKINGEVMREIDRKKME</sequence>
<dbReference type="GeneID" id="105268341"/>
<dbReference type="NCBIfam" id="TIGR00530">
    <property type="entry name" value="AGP_acyltrn"/>
    <property type="match status" value="1"/>
</dbReference>
<evidence type="ECO:0000256" key="5">
    <source>
        <dbReference type="RuleBase" id="RU361267"/>
    </source>
</evidence>
<dbReference type="SMART" id="SM00563">
    <property type="entry name" value="PlsC"/>
    <property type="match status" value="1"/>
</dbReference>
<dbReference type="AlphaFoldDB" id="A0A0C9RIF9"/>
<reference evidence="8" key="1">
    <citation type="submission" date="2015-01" db="EMBL/GenBank/DDBJ databases">
        <title>Transcriptome Assembly of Fopius arisanus.</title>
        <authorList>
            <person name="Geib S."/>
        </authorList>
    </citation>
    <scope>NUCLEOTIDE SEQUENCE</scope>
</reference>
<dbReference type="RefSeq" id="XP_011306131.1">
    <property type="nucleotide sequence ID" value="XM_011307829.1"/>
</dbReference>
<evidence type="ECO:0000256" key="1">
    <source>
        <dbReference type="ARBA" id="ARBA00004728"/>
    </source>
</evidence>
<feature type="domain" description="Phospholipid/glycerol acyltransferase" evidence="7">
    <location>
        <begin position="96"/>
        <end position="214"/>
    </location>
</feature>
<comment type="similarity">
    <text evidence="2 5">Belongs to the 1-acyl-sn-glycerol-3-phosphate acyltransferase family.</text>
</comment>
<keyword evidence="5" id="KW-0444">Lipid biosynthesis</keyword>
<evidence type="ECO:0000256" key="6">
    <source>
        <dbReference type="SAM" id="Phobius"/>
    </source>
</evidence>
<comment type="catalytic activity">
    <reaction evidence="5">
        <text>a 1-acyl-sn-glycero-3-phosphate + an acyl-CoA = a 1,2-diacyl-sn-glycero-3-phosphate + CoA</text>
        <dbReference type="Rhea" id="RHEA:19709"/>
        <dbReference type="ChEBI" id="CHEBI:57287"/>
        <dbReference type="ChEBI" id="CHEBI:57970"/>
        <dbReference type="ChEBI" id="CHEBI:58342"/>
        <dbReference type="ChEBI" id="CHEBI:58608"/>
        <dbReference type="EC" id="2.3.1.51"/>
    </reaction>
</comment>
<accession>A0A0C9RIF9</accession>
<dbReference type="PANTHER" id="PTHR10434:SF11">
    <property type="entry name" value="1-ACYL-SN-GLYCEROL-3-PHOSPHATE ACYLTRANSFERASE"/>
    <property type="match status" value="1"/>
</dbReference>
<dbReference type="CDD" id="cd07989">
    <property type="entry name" value="LPLAT_AGPAT-like"/>
    <property type="match status" value="1"/>
</dbReference>